<name>A0AAD5RYG4_9PEZI</name>
<dbReference type="SMART" id="SM00072">
    <property type="entry name" value="GuKc"/>
    <property type="match status" value="1"/>
</dbReference>
<evidence type="ECO:0000313" key="5">
    <source>
        <dbReference type="EMBL" id="KAJ2906070.1"/>
    </source>
</evidence>
<keyword evidence="2" id="KW-0808">Transferase</keyword>
<dbReference type="Gene3D" id="3.40.50.300">
    <property type="entry name" value="P-loop containing nucleotide triphosphate hydrolases"/>
    <property type="match status" value="1"/>
</dbReference>
<dbReference type="AlphaFoldDB" id="A0AAD5RYG4"/>
<dbReference type="GO" id="GO:0004385">
    <property type="term" value="F:GMP kinase activity"/>
    <property type="evidence" value="ECO:0007669"/>
    <property type="project" value="TreeGrafter"/>
</dbReference>
<feature type="domain" description="Guanylate kinase-like" evidence="4">
    <location>
        <begin position="32"/>
        <end position="197"/>
    </location>
</feature>
<gene>
    <name evidence="5" type="ORF">MKZ38_003107</name>
</gene>
<dbReference type="InterPro" id="IPR020590">
    <property type="entry name" value="Guanylate_kinase_CS"/>
</dbReference>
<dbReference type="SUPFAM" id="SSF52540">
    <property type="entry name" value="P-loop containing nucleoside triphosphate hydrolases"/>
    <property type="match status" value="1"/>
</dbReference>
<reference evidence="5" key="1">
    <citation type="submission" date="2022-07" db="EMBL/GenBank/DDBJ databases">
        <title>Draft genome sequence of Zalerion maritima ATCC 34329, a (micro)plastics degrading marine fungus.</title>
        <authorList>
            <person name="Paco A."/>
            <person name="Goncalves M.F.M."/>
            <person name="Rocha-Santos T.A.P."/>
            <person name="Alves A."/>
        </authorList>
    </citation>
    <scope>NUCLEOTIDE SEQUENCE</scope>
    <source>
        <strain evidence="5">ATCC 34329</strain>
    </source>
</reference>
<dbReference type="PANTHER" id="PTHR23117:SF13">
    <property type="entry name" value="GUANYLATE KINASE"/>
    <property type="match status" value="1"/>
</dbReference>
<dbReference type="EMBL" id="JAKWBI020000019">
    <property type="protein sequence ID" value="KAJ2906070.1"/>
    <property type="molecule type" value="Genomic_DNA"/>
</dbReference>
<comment type="similarity">
    <text evidence="1">Belongs to the guanylate kinase family.</text>
</comment>
<dbReference type="Pfam" id="PF00625">
    <property type="entry name" value="Guanylate_kin"/>
    <property type="match status" value="1"/>
</dbReference>
<comment type="caution">
    <text evidence="5">The sequence shown here is derived from an EMBL/GenBank/DDBJ whole genome shotgun (WGS) entry which is preliminary data.</text>
</comment>
<evidence type="ECO:0000256" key="2">
    <source>
        <dbReference type="ARBA" id="ARBA00022679"/>
    </source>
</evidence>
<evidence type="ECO:0000259" key="4">
    <source>
        <dbReference type="PROSITE" id="PS50052"/>
    </source>
</evidence>
<dbReference type="PANTHER" id="PTHR23117">
    <property type="entry name" value="GUANYLATE KINASE-RELATED"/>
    <property type="match status" value="1"/>
</dbReference>
<evidence type="ECO:0000313" key="6">
    <source>
        <dbReference type="Proteomes" id="UP001201980"/>
    </source>
</evidence>
<evidence type="ECO:0000256" key="1">
    <source>
        <dbReference type="ARBA" id="ARBA00005790"/>
    </source>
</evidence>
<dbReference type="InterPro" id="IPR008145">
    <property type="entry name" value="GK/Ca_channel_bsu"/>
</dbReference>
<dbReference type="InterPro" id="IPR008144">
    <property type="entry name" value="Guanylate_kin-like_dom"/>
</dbReference>
<dbReference type="PROSITE" id="PS50052">
    <property type="entry name" value="GUANYLATE_KINASE_2"/>
    <property type="match status" value="1"/>
</dbReference>
<dbReference type="InterPro" id="IPR027417">
    <property type="entry name" value="P-loop_NTPase"/>
</dbReference>
<organism evidence="5 6">
    <name type="scientific">Zalerion maritima</name>
    <dbReference type="NCBI Taxonomy" id="339359"/>
    <lineage>
        <taxon>Eukaryota</taxon>
        <taxon>Fungi</taxon>
        <taxon>Dikarya</taxon>
        <taxon>Ascomycota</taxon>
        <taxon>Pezizomycotina</taxon>
        <taxon>Sordariomycetes</taxon>
        <taxon>Lulworthiomycetidae</taxon>
        <taxon>Lulworthiales</taxon>
        <taxon>Lulworthiaceae</taxon>
        <taxon>Zalerion</taxon>
    </lineage>
</organism>
<dbReference type="Proteomes" id="UP001201980">
    <property type="component" value="Unassembled WGS sequence"/>
</dbReference>
<accession>A0AAD5RYG4</accession>
<protein>
    <submittedName>
        <fullName evidence="5">Guanylate kinase</fullName>
    </submittedName>
</protein>
<proteinExistence type="inferred from homology"/>
<keyword evidence="3 5" id="KW-0418">Kinase</keyword>
<dbReference type="CDD" id="cd00071">
    <property type="entry name" value="GMPK"/>
    <property type="match status" value="1"/>
</dbReference>
<dbReference type="PROSITE" id="PS00856">
    <property type="entry name" value="GUANYLATE_KINASE_1"/>
    <property type="match status" value="1"/>
</dbReference>
<keyword evidence="6" id="KW-1185">Reference proteome</keyword>
<evidence type="ECO:0000256" key="3">
    <source>
        <dbReference type="ARBA" id="ARBA00022777"/>
    </source>
</evidence>
<dbReference type="GO" id="GO:0005829">
    <property type="term" value="C:cytosol"/>
    <property type="evidence" value="ECO:0007669"/>
    <property type="project" value="TreeGrafter"/>
</dbReference>
<sequence>MGCDDCRAVRELLLRPLYVETAVFSWGCPGQLPTAVIVSVSDNTKFKLSDAHRDTFASTGSHTTRKARAGEIEGVNYFFISPAEFSSLVSQNAFVEYTFFNGHSYGTSKRTIADQTAKGLVVVLDIEMEGVKQMKANPDVDARYVFIKPPSLEEDIQEKLAQARAELEYADTPGIHDIIIVNDDLEKAFQELDEFVYRPTV</sequence>